<feature type="domain" description="Retrotransposon Copia-like N-terminal" evidence="1">
    <location>
        <begin position="1"/>
        <end position="40"/>
    </location>
</feature>
<sequence length="181" mass="20790">MVLVSAPFDGIDFLARRRSIAIALRAKMKLGFINGTYAIPNKTSNTYETWIRVDSMVTSWILNVITKKISKAFLYRKSSRQLWLDLEERYGENNGLLVYQLQRAIASMTQGMQNVVEYFNSLTALWDELECLMPTKTCTCGFTRITAEEDNLTKLVQFLMGLDDCYDNICNQILVMDLFPP</sequence>
<gene>
    <name evidence="2" type="ORF">Sradi_6913800</name>
</gene>
<dbReference type="InterPro" id="IPR029472">
    <property type="entry name" value="Copia-like_N"/>
</dbReference>
<evidence type="ECO:0000313" key="2">
    <source>
        <dbReference type="EMBL" id="KAL0293911.1"/>
    </source>
</evidence>
<dbReference type="Pfam" id="PF14244">
    <property type="entry name" value="Retrotran_gag_3"/>
    <property type="match status" value="1"/>
</dbReference>
<reference evidence="2" key="1">
    <citation type="submission" date="2020-06" db="EMBL/GenBank/DDBJ databases">
        <authorList>
            <person name="Li T."/>
            <person name="Hu X."/>
            <person name="Zhang T."/>
            <person name="Song X."/>
            <person name="Zhang H."/>
            <person name="Dai N."/>
            <person name="Sheng W."/>
            <person name="Hou X."/>
            <person name="Wei L."/>
        </authorList>
    </citation>
    <scope>NUCLEOTIDE SEQUENCE</scope>
    <source>
        <strain evidence="2">G02</strain>
        <tissue evidence="2">Leaf</tissue>
    </source>
</reference>
<organism evidence="2">
    <name type="scientific">Sesamum radiatum</name>
    <name type="common">Black benniseed</name>
    <dbReference type="NCBI Taxonomy" id="300843"/>
    <lineage>
        <taxon>Eukaryota</taxon>
        <taxon>Viridiplantae</taxon>
        <taxon>Streptophyta</taxon>
        <taxon>Embryophyta</taxon>
        <taxon>Tracheophyta</taxon>
        <taxon>Spermatophyta</taxon>
        <taxon>Magnoliopsida</taxon>
        <taxon>eudicotyledons</taxon>
        <taxon>Gunneridae</taxon>
        <taxon>Pentapetalae</taxon>
        <taxon>asterids</taxon>
        <taxon>lamiids</taxon>
        <taxon>Lamiales</taxon>
        <taxon>Pedaliaceae</taxon>
        <taxon>Sesamum</taxon>
    </lineage>
</organism>
<proteinExistence type="predicted"/>
<protein>
    <recommendedName>
        <fullName evidence="1">Retrotransposon Copia-like N-terminal domain-containing protein</fullName>
    </recommendedName>
</protein>
<name>A0AAW2JGU9_SESRA</name>
<accession>A0AAW2JGU9</accession>
<dbReference type="PANTHER" id="PTHR37610:SF40">
    <property type="entry name" value="OS01G0909600 PROTEIN"/>
    <property type="match status" value="1"/>
</dbReference>
<dbReference type="AlphaFoldDB" id="A0AAW2JGU9"/>
<comment type="caution">
    <text evidence="2">The sequence shown here is derived from an EMBL/GenBank/DDBJ whole genome shotgun (WGS) entry which is preliminary data.</text>
</comment>
<reference evidence="2" key="2">
    <citation type="journal article" date="2024" name="Plant">
        <title>Genomic evolution and insights into agronomic trait innovations of Sesamum species.</title>
        <authorList>
            <person name="Miao H."/>
            <person name="Wang L."/>
            <person name="Qu L."/>
            <person name="Liu H."/>
            <person name="Sun Y."/>
            <person name="Le M."/>
            <person name="Wang Q."/>
            <person name="Wei S."/>
            <person name="Zheng Y."/>
            <person name="Lin W."/>
            <person name="Duan Y."/>
            <person name="Cao H."/>
            <person name="Xiong S."/>
            <person name="Wang X."/>
            <person name="Wei L."/>
            <person name="Li C."/>
            <person name="Ma Q."/>
            <person name="Ju M."/>
            <person name="Zhao R."/>
            <person name="Li G."/>
            <person name="Mu C."/>
            <person name="Tian Q."/>
            <person name="Mei H."/>
            <person name="Zhang T."/>
            <person name="Gao T."/>
            <person name="Zhang H."/>
        </authorList>
    </citation>
    <scope>NUCLEOTIDE SEQUENCE</scope>
    <source>
        <strain evidence="2">G02</strain>
    </source>
</reference>
<evidence type="ECO:0000259" key="1">
    <source>
        <dbReference type="Pfam" id="PF14244"/>
    </source>
</evidence>
<dbReference type="PANTHER" id="PTHR37610">
    <property type="entry name" value="CCHC-TYPE DOMAIN-CONTAINING PROTEIN"/>
    <property type="match status" value="1"/>
</dbReference>
<dbReference type="EMBL" id="JACGWJ010000257">
    <property type="protein sequence ID" value="KAL0293911.1"/>
    <property type="molecule type" value="Genomic_DNA"/>
</dbReference>